<evidence type="ECO:0000256" key="3">
    <source>
        <dbReference type="ARBA" id="ARBA00022448"/>
    </source>
</evidence>
<dbReference type="AlphaFoldDB" id="A0A0G3CCQ2"/>
<dbReference type="Gene3D" id="3.10.105.10">
    <property type="entry name" value="Dipeptide-binding Protein, Domain 3"/>
    <property type="match status" value="1"/>
</dbReference>
<dbReference type="Gene3D" id="3.40.190.10">
    <property type="entry name" value="Periplasmic binding protein-like II"/>
    <property type="match status" value="1"/>
</dbReference>
<evidence type="ECO:0000313" key="7">
    <source>
        <dbReference type="Proteomes" id="UP000035331"/>
    </source>
</evidence>
<reference evidence="6 7" key="2">
    <citation type="journal article" date="2015" name="Stand. Genomic Sci.">
        <title>The complete genome sequence of the rumen methanogen Methanosarcina barkeri CM1.</title>
        <authorList>
            <person name="Lambie S.C."/>
            <person name="Kelly W.J."/>
            <person name="Leahy S.C."/>
            <person name="Li D."/>
            <person name="Reilly K."/>
            <person name="McAllister T.A."/>
            <person name="Valle E.R."/>
            <person name="Attwood G.T."/>
            <person name="Altermann E."/>
        </authorList>
    </citation>
    <scope>NUCLEOTIDE SEQUENCE [LARGE SCALE GENOMIC DNA]</scope>
    <source>
        <strain evidence="6 7">CM1</strain>
    </source>
</reference>
<evidence type="ECO:0000256" key="4">
    <source>
        <dbReference type="ARBA" id="ARBA00022729"/>
    </source>
</evidence>
<sequence>MHIGVLMVKLNISKIKLSIPAIAVILIVALLCAGCVDETKEASKEKVLRVVFNEGPDTGGSLDPANGWTGWYVHQAGIYETLFYYDADMNLMPKLATGYKQLNNTEWEIQLRKNVTFHDGTKMDADAVLFSLNRVLDPSNSRSSEYSFIKDVQKTGDYTIVIETNGTCAPLISSLVDPIMSIVSPKASDLDKEPVGTGPFKFVSFEPSTSLELEKNPDYWGGEAKVDRVLIQYNKDSTARTMLIKSGDVDIARDPLQSEYSALKNNPDINVTSKETLRTYFLYVNGGKAPFNDTRVRQGLSYAINRQEIVDTALEGVSGIPATGVFTNTMPWNANDQIKSYEYNPEKALELFEEAGITKGQDGKLYYNGKPFTVEIQTYTKRAALQPSAEVIASELEKIGITSKVTILESAALKESALAGTYDLSLSAWNTAPIGDPDYFLSTHFLSTGSYASGWLRYSNPQVDEWILEARNESDTEKRAELYDKVQEQIQEDAPVLPVFYANEIYALSSNVEGFVMYPNEYTIITKDIGFA</sequence>
<reference evidence="7" key="1">
    <citation type="submission" date="2014-06" db="EMBL/GenBank/DDBJ databases">
        <title>The complete genome sequence of Methanosarcina barkeri CM1.</title>
        <authorList>
            <consortium name="Pastoral Greenhouse Gas Research Consortium"/>
            <person name="Lambie S.C."/>
            <person name="Leahy S.C."/>
            <person name="Kelly W.J."/>
            <person name="Li D."/>
            <person name="Reilly K."/>
            <person name="Attwood G.T."/>
            <person name="Altermann E."/>
        </authorList>
    </citation>
    <scope>NUCLEOTIDE SEQUENCE [LARGE SCALE GENOMIC DNA]</scope>
    <source>
        <strain evidence="7">CM1</strain>
    </source>
</reference>
<keyword evidence="3" id="KW-0813">Transport</keyword>
<comment type="similarity">
    <text evidence="2">Belongs to the bacterial solute-binding protein 5 family.</text>
</comment>
<evidence type="ECO:0000256" key="1">
    <source>
        <dbReference type="ARBA" id="ARBA00004196"/>
    </source>
</evidence>
<dbReference type="PANTHER" id="PTHR30290:SF10">
    <property type="entry name" value="PERIPLASMIC OLIGOPEPTIDE-BINDING PROTEIN-RELATED"/>
    <property type="match status" value="1"/>
</dbReference>
<dbReference type="GO" id="GO:1904680">
    <property type="term" value="F:peptide transmembrane transporter activity"/>
    <property type="evidence" value="ECO:0007669"/>
    <property type="project" value="TreeGrafter"/>
</dbReference>
<dbReference type="Pfam" id="PF00496">
    <property type="entry name" value="SBP_bac_5"/>
    <property type="match status" value="1"/>
</dbReference>
<dbReference type="Proteomes" id="UP000035331">
    <property type="component" value="Chromosome"/>
</dbReference>
<accession>A0A0G3CCQ2</accession>
<evidence type="ECO:0000259" key="5">
    <source>
        <dbReference type="Pfam" id="PF00496"/>
    </source>
</evidence>
<feature type="domain" description="Solute-binding protein family 5" evidence="5">
    <location>
        <begin position="91"/>
        <end position="450"/>
    </location>
</feature>
<dbReference type="FunFam" id="3.10.105.10:FF:000006">
    <property type="entry name" value="Peptide ABC transporter substrate-binding protein"/>
    <property type="match status" value="1"/>
</dbReference>
<proteinExistence type="inferred from homology"/>
<name>A0A0G3CCQ2_METBA</name>
<dbReference type="PATRIC" id="fig|796385.3.peg.3348"/>
<evidence type="ECO:0000313" key="6">
    <source>
        <dbReference type="EMBL" id="AKJ39726.1"/>
    </source>
</evidence>
<dbReference type="InterPro" id="IPR039424">
    <property type="entry name" value="SBP_5"/>
</dbReference>
<gene>
    <name evidence="6" type="ORF">MCM1_2725</name>
</gene>
<dbReference type="SUPFAM" id="SSF53850">
    <property type="entry name" value="Periplasmic binding protein-like II"/>
    <property type="match status" value="1"/>
</dbReference>
<dbReference type="GO" id="GO:0015833">
    <property type="term" value="P:peptide transport"/>
    <property type="evidence" value="ECO:0007669"/>
    <property type="project" value="TreeGrafter"/>
</dbReference>
<dbReference type="CDD" id="cd08490">
    <property type="entry name" value="PBP2_NikA_DppA_OppA_like_3"/>
    <property type="match status" value="1"/>
</dbReference>
<comment type="subcellular location">
    <subcellularLocation>
        <location evidence="1">Cell envelope</location>
    </subcellularLocation>
</comment>
<protein>
    <submittedName>
        <fullName evidence="6">Dipeptide/oligopeptide/nickel ABC transporter substrate-binding protein</fullName>
    </submittedName>
</protein>
<dbReference type="InterPro" id="IPR000914">
    <property type="entry name" value="SBP_5_dom"/>
</dbReference>
<dbReference type="FunFam" id="3.40.190.10:FF:000395">
    <property type="entry name" value="Oligopeptide ABC transporter, solute-binding protein"/>
    <property type="match status" value="1"/>
</dbReference>
<dbReference type="PANTHER" id="PTHR30290">
    <property type="entry name" value="PERIPLASMIC BINDING COMPONENT OF ABC TRANSPORTER"/>
    <property type="match status" value="1"/>
</dbReference>
<evidence type="ECO:0000256" key="2">
    <source>
        <dbReference type="ARBA" id="ARBA00005695"/>
    </source>
</evidence>
<dbReference type="PIRSF" id="PIRSF002741">
    <property type="entry name" value="MppA"/>
    <property type="match status" value="1"/>
</dbReference>
<dbReference type="InterPro" id="IPR030678">
    <property type="entry name" value="Peptide/Ni-bd"/>
</dbReference>
<keyword evidence="4" id="KW-0732">Signal</keyword>
<dbReference type="EMBL" id="CP008746">
    <property type="protein sequence ID" value="AKJ39726.1"/>
    <property type="molecule type" value="Genomic_DNA"/>
</dbReference>
<organism evidence="6 7">
    <name type="scientific">Methanosarcina barkeri CM1</name>
    <dbReference type="NCBI Taxonomy" id="796385"/>
    <lineage>
        <taxon>Archaea</taxon>
        <taxon>Methanobacteriati</taxon>
        <taxon>Methanobacteriota</taxon>
        <taxon>Stenosarchaea group</taxon>
        <taxon>Methanomicrobia</taxon>
        <taxon>Methanosarcinales</taxon>
        <taxon>Methanosarcinaceae</taxon>
        <taxon>Methanosarcina</taxon>
    </lineage>
</organism>
<dbReference type="GO" id="GO:0043190">
    <property type="term" value="C:ATP-binding cassette (ABC) transporter complex"/>
    <property type="evidence" value="ECO:0007669"/>
    <property type="project" value="InterPro"/>
</dbReference>
<dbReference type="GO" id="GO:0042597">
    <property type="term" value="C:periplasmic space"/>
    <property type="evidence" value="ECO:0007669"/>
    <property type="project" value="UniProtKB-ARBA"/>
</dbReference>